<sequence length="96" mass="10639">MSPLFDRADRDGPGIDLVRRTWGRMLQEYGREGLWQHVRDPHVSPRAFSLALAIVHLEGLASAIISDRNGHRAGAHEITAADAGAWLAAQIEERCK</sequence>
<proteinExistence type="predicted"/>
<organism evidence="1 2">
    <name type="scientific">Sphingomonas canadensis</name>
    <dbReference type="NCBI Taxonomy" id="1219257"/>
    <lineage>
        <taxon>Bacteria</taxon>
        <taxon>Pseudomonadati</taxon>
        <taxon>Pseudomonadota</taxon>
        <taxon>Alphaproteobacteria</taxon>
        <taxon>Sphingomonadales</taxon>
        <taxon>Sphingomonadaceae</taxon>
        <taxon>Sphingomonas</taxon>
    </lineage>
</organism>
<comment type="caution">
    <text evidence="1">The sequence shown here is derived from an EMBL/GenBank/DDBJ whole genome shotgun (WGS) entry which is preliminary data.</text>
</comment>
<evidence type="ECO:0000313" key="2">
    <source>
        <dbReference type="Proteomes" id="UP001596977"/>
    </source>
</evidence>
<dbReference type="Proteomes" id="UP001596977">
    <property type="component" value="Unassembled WGS sequence"/>
</dbReference>
<dbReference type="RefSeq" id="WP_264945976.1">
    <property type="nucleotide sequence ID" value="NZ_JAPDRA010000010.1"/>
</dbReference>
<evidence type="ECO:0000313" key="1">
    <source>
        <dbReference type="EMBL" id="MFD0948138.1"/>
    </source>
</evidence>
<dbReference type="EMBL" id="JBHTJG010000010">
    <property type="protein sequence ID" value="MFD0948138.1"/>
    <property type="molecule type" value="Genomic_DNA"/>
</dbReference>
<gene>
    <name evidence="1" type="ORF">ACFQ1E_17480</name>
</gene>
<keyword evidence="2" id="KW-1185">Reference proteome</keyword>
<reference evidence="2" key="1">
    <citation type="journal article" date="2019" name="Int. J. Syst. Evol. Microbiol.">
        <title>The Global Catalogue of Microorganisms (GCM) 10K type strain sequencing project: providing services to taxonomists for standard genome sequencing and annotation.</title>
        <authorList>
            <consortium name="The Broad Institute Genomics Platform"/>
            <consortium name="The Broad Institute Genome Sequencing Center for Infectious Disease"/>
            <person name="Wu L."/>
            <person name="Ma J."/>
        </authorList>
    </citation>
    <scope>NUCLEOTIDE SEQUENCE [LARGE SCALE GENOMIC DNA]</scope>
    <source>
        <strain evidence="2">CCUG 62982</strain>
    </source>
</reference>
<protein>
    <submittedName>
        <fullName evidence="1">Uncharacterized protein</fullName>
    </submittedName>
</protein>
<name>A0ABW3HD62_9SPHN</name>
<accession>A0ABW3HD62</accession>